<dbReference type="OrthoDB" id="9780160at2"/>
<keyword evidence="4" id="KW-1003">Cell membrane</keyword>
<dbReference type="CDD" id="cd13134">
    <property type="entry name" value="MATE_like_8"/>
    <property type="match status" value="1"/>
</dbReference>
<keyword evidence="3" id="KW-0813">Transport</keyword>
<evidence type="ECO:0000256" key="6">
    <source>
        <dbReference type="ARBA" id="ARBA00022989"/>
    </source>
</evidence>
<feature type="transmembrane region" description="Helical" evidence="9">
    <location>
        <begin position="324"/>
        <end position="355"/>
    </location>
</feature>
<evidence type="ECO:0000313" key="10">
    <source>
        <dbReference type="EMBL" id="SFP66292.1"/>
    </source>
</evidence>
<evidence type="ECO:0000256" key="1">
    <source>
        <dbReference type="ARBA" id="ARBA00004429"/>
    </source>
</evidence>
<feature type="transmembrane region" description="Helical" evidence="9">
    <location>
        <begin position="250"/>
        <end position="271"/>
    </location>
</feature>
<dbReference type="GO" id="GO:0015297">
    <property type="term" value="F:antiporter activity"/>
    <property type="evidence" value="ECO:0007669"/>
    <property type="project" value="InterPro"/>
</dbReference>
<evidence type="ECO:0000256" key="8">
    <source>
        <dbReference type="ARBA" id="ARBA00030855"/>
    </source>
</evidence>
<dbReference type="GO" id="GO:0005886">
    <property type="term" value="C:plasma membrane"/>
    <property type="evidence" value="ECO:0007669"/>
    <property type="project" value="UniProtKB-SubCell"/>
</dbReference>
<sequence>MNTLLTSLRTHCDAHFFGRLISIGLPIALQTMLFSSRSLVDILMLGQLGEADVAAIGVAGKALFVATILIFGVTTGGSMLTAQYWGAGNMEGFRRKTALTVVMTSAAASVFALVFLFMADQVMGLATNDPTVIALGAEYLQITGIAMITVALGSSLSVSLRAMNKPAISTWFSFVGISLNIGLNWVLIFGHFGFPAMGIAGAAWATLISGIVEVGLFYLYVYRKNLAAAFHLQHIVEAFEPEGMKRFMSLSLPTAANHLIWSSGIFVYHAILGQAGVEGLAALSVITPIESFALALLIGLSNAASVVMGNQLGANRLDVVYPQAWGIAVFSFVGAVLIAAVMLLVCQPVLSLFSALSPSTMALTEKFYWVFAGMLVLKSVPMSMIVGVLRAGGDIRYCLYQDIAAQWMIGIPIVAFAAFVLKLPLEWVYALFAVEEVVKWIGSIYRVRAKVWIKNLVGV</sequence>
<evidence type="ECO:0000256" key="7">
    <source>
        <dbReference type="ARBA" id="ARBA00023136"/>
    </source>
</evidence>
<dbReference type="NCBIfam" id="TIGR00797">
    <property type="entry name" value="matE"/>
    <property type="match status" value="1"/>
</dbReference>
<dbReference type="PANTHER" id="PTHR42925">
    <property type="entry name" value="MULTIDRUG AND TOXIN EFFLUX PROTEIN MATE FAMILY"/>
    <property type="match status" value="1"/>
</dbReference>
<feature type="transmembrane region" description="Helical" evidence="9">
    <location>
        <begin position="403"/>
        <end position="421"/>
    </location>
</feature>
<dbReference type="RefSeq" id="WP_074927368.1">
    <property type="nucleotide sequence ID" value="NZ_FOWR01000020.1"/>
</dbReference>
<protein>
    <recommendedName>
        <fullName evidence="2">Multidrug resistance protein NorM</fullName>
    </recommendedName>
    <alternativeName>
        <fullName evidence="8">Na(+)/drug antiporter</fullName>
    </alternativeName>
</protein>
<gene>
    <name evidence="10" type="ORF">SAMN03084138_02795</name>
</gene>
<feature type="transmembrane region" description="Helical" evidence="9">
    <location>
        <begin position="54"/>
        <end position="77"/>
    </location>
</feature>
<dbReference type="AlphaFoldDB" id="A0A1I5S6C6"/>
<proteinExistence type="predicted"/>
<feature type="transmembrane region" description="Helical" evidence="9">
    <location>
        <begin position="198"/>
        <end position="221"/>
    </location>
</feature>
<name>A0A1I5S6C6_9GAMM</name>
<evidence type="ECO:0000313" key="11">
    <source>
        <dbReference type="Proteomes" id="UP000182692"/>
    </source>
</evidence>
<dbReference type="InterPro" id="IPR048279">
    <property type="entry name" value="MdtK-like"/>
</dbReference>
<dbReference type="InterPro" id="IPR047135">
    <property type="entry name" value="YsiQ"/>
</dbReference>
<accession>A0A1I5S6C6</accession>
<feature type="transmembrane region" description="Helical" evidence="9">
    <location>
        <begin position="291"/>
        <end position="312"/>
    </location>
</feature>
<evidence type="ECO:0000256" key="4">
    <source>
        <dbReference type="ARBA" id="ARBA00022475"/>
    </source>
</evidence>
<dbReference type="GO" id="GO:0042910">
    <property type="term" value="F:xenobiotic transmembrane transporter activity"/>
    <property type="evidence" value="ECO:0007669"/>
    <property type="project" value="InterPro"/>
</dbReference>
<evidence type="ECO:0000256" key="5">
    <source>
        <dbReference type="ARBA" id="ARBA00022692"/>
    </source>
</evidence>
<keyword evidence="7 9" id="KW-0472">Membrane</keyword>
<evidence type="ECO:0000256" key="3">
    <source>
        <dbReference type="ARBA" id="ARBA00022448"/>
    </source>
</evidence>
<evidence type="ECO:0000256" key="2">
    <source>
        <dbReference type="ARBA" id="ARBA00013489"/>
    </source>
</evidence>
<dbReference type="InterPro" id="IPR002528">
    <property type="entry name" value="MATE_fam"/>
</dbReference>
<keyword evidence="6 9" id="KW-1133">Transmembrane helix</keyword>
<dbReference type="PIRSF" id="PIRSF006603">
    <property type="entry name" value="DinF"/>
    <property type="match status" value="1"/>
</dbReference>
<comment type="subcellular location">
    <subcellularLocation>
        <location evidence="1">Cell inner membrane</location>
        <topology evidence="1">Multi-pass membrane protein</topology>
    </subcellularLocation>
</comment>
<evidence type="ECO:0000256" key="9">
    <source>
        <dbReference type="SAM" id="Phobius"/>
    </source>
</evidence>
<dbReference type="Proteomes" id="UP000182692">
    <property type="component" value="Unassembled WGS sequence"/>
</dbReference>
<feature type="transmembrane region" description="Helical" evidence="9">
    <location>
        <begin position="171"/>
        <end position="192"/>
    </location>
</feature>
<feature type="transmembrane region" description="Helical" evidence="9">
    <location>
        <begin position="367"/>
        <end position="391"/>
    </location>
</feature>
<dbReference type="PANTHER" id="PTHR42925:SF2">
    <property type="entry name" value="NA+ DRIVEN MULTIDRUG EFFLUX PUMP"/>
    <property type="match status" value="1"/>
</dbReference>
<dbReference type="STRING" id="1121869.SAMN03084138_02795"/>
<feature type="transmembrane region" description="Helical" evidence="9">
    <location>
        <begin position="16"/>
        <end position="34"/>
    </location>
</feature>
<keyword evidence="5 9" id="KW-0812">Transmembrane</keyword>
<dbReference type="EMBL" id="FOWR01000020">
    <property type="protein sequence ID" value="SFP66292.1"/>
    <property type="molecule type" value="Genomic_DNA"/>
</dbReference>
<dbReference type="GeneID" id="35870671"/>
<feature type="transmembrane region" description="Helical" evidence="9">
    <location>
        <begin position="98"/>
        <end position="119"/>
    </location>
</feature>
<dbReference type="Pfam" id="PF01554">
    <property type="entry name" value="MatE"/>
    <property type="match status" value="2"/>
</dbReference>
<feature type="transmembrane region" description="Helical" evidence="9">
    <location>
        <begin position="139"/>
        <end position="159"/>
    </location>
</feature>
<organism evidence="10 11">
    <name type="scientific">Enterovibrio norvegicus DSM 15893</name>
    <dbReference type="NCBI Taxonomy" id="1121869"/>
    <lineage>
        <taxon>Bacteria</taxon>
        <taxon>Pseudomonadati</taxon>
        <taxon>Pseudomonadota</taxon>
        <taxon>Gammaproteobacteria</taxon>
        <taxon>Vibrionales</taxon>
        <taxon>Vibrionaceae</taxon>
        <taxon>Enterovibrio</taxon>
    </lineage>
</organism>
<reference evidence="10 11" key="1">
    <citation type="submission" date="2016-10" db="EMBL/GenBank/DDBJ databases">
        <authorList>
            <person name="de Groot N.N."/>
        </authorList>
    </citation>
    <scope>NUCLEOTIDE SEQUENCE [LARGE SCALE GENOMIC DNA]</scope>
    <source>
        <strain evidence="10 11">DSM 15893</strain>
    </source>
</reference>